<accession>A0ACC2P396</accession>
<dbReference type="Proteomes" id="UP001239111">
    <property type="component" value="Chromosome 2"/>
</dbReference>
<evidence type="ECO:0000313" key="2">
    <source>
        <dbReference type="Proteomes" id="UP001239111"/>
    </source>
</evidence>
<sequence>MDIPRRLRKVGSKFINSNVMTAQEAVYHCLSLPLVQSSRQSVYVNTVPAKDRVRMLKTSKDIKKLDDDSEEIYYENIFQNYEKRNKALDDCCLAEYVTEHKITKSKPFCELYDTIEEGFQDSRRKKPKILRYRRYRLHEDPVNYYREQVLLFFPWRKEFEDIESKDCEVSINRNKDTIRKNSSRYCTIQDDELEDFEKKVRLDIIEEQEEADRLMNN</sequence>
<dbReference type="EMBL" id="CM056742">
    <property type="protein sequence ID" value="KAJ8676999.1"/>
    <property type="molecule type" value="Genomic_DNA"/>
</dbReference>
<gene>
    <name evidence="1" type="ORF">QAD02_012786</name>
</gene>
<name>A0ACC2P396_9HYME</name>
<evidence type="ECO:0000313" key="1">
    <source>
        <dbReference type="EMBL" id="KAJ8676999.1"/>
    </source>
</evidence>
<proteinExistence type="predicted"/>
<protein>
    <submittedName>
        <fullName evidence="1">Uncharacterized protein</fullName>
    </submittedName>
</protein>
<reference evidence="1" key="1">
    <citation type="submission" date="2023-04" db="EMBL/GenBank/DDBJ databases">
        <title>A chromosome-level genome assembly of the parasitoid wasp Eretmocerus hayati.</title>
        <authorList>
            <person name="Zhong Y."/>
            <person name="Liu S."/>
            <person name="Liu Y."/>
        </authorList>
    </citation>
    <scope>NUCLEOTIDE SEQUENCE</scope>
    <source>
        <strain evidence="1">ZJU_SS_LIU_2023</strain>
    </source>
</reference>
<comment type="caution">
    <text evidence="1">The sequence shown here is derived from an EMBL/GenBank/DDBJ whole genome shotgun (WGS) entry which is preliminary data.</text>
</comment>
<organism evidence="1 2">
    <name type="scientific">Eretmocerus hayati</name>
    <dbReference type="NCBI Taxonomy" id="131215"/>
    <lineage>
        <taxon>Eukaryota</taxon>
        <taxon>Metazoa</taxon>
        <taxon>Ecdysozoa</taxon>
        <taxon>Arthropoda</taxon>
        <taxon>Hexapoda</taxon>
        <taxon>Insecta</taxon>
        <taxon>Pterygota</taxon>
        <taxon>Neoptera</taxon>
        <taxon>Endopterygota</taxon>
        <taxon>Hymenoptera</taxon>
        <taxon>Apocrita</taxon>
        <taxon>Proctotrupomorpha</taxon>
        <taxon>Chalcidoidea</taxon>
        <taxon>Aphelinidae</taxon>
        <taxon>Aphelininae</taxon>
        <taxon>Eretmocerus</taxon>
    </lineage>
</organism>
<keyword evidence="2" id="KW-1185">Reference proteome</keyword>